<dbReference type="HOGENOM" id="CLU_1980386_0_0_11"/>
<evidence type="ECO:0000313" key="2">
    <source>
        <dbReference type="EMBL" id="EST36485.1"/>
    </source>
</evidence>
<sequence>MRTDGEEPRTRFFTVDDESGRTEELASLLETFANGLDIARRVTALTDAISRAGLTAVRAESIGAHVWPERDLRLSRWWAPGTWPRNFLRAYERRILDYYVVTAERPRQRDSRTARQRPTAGLGRVA</sequence>
<feature type="region of interest" description="Disordered" evidence="1">
    <location>
        <begin position="105"/>
        <end position="126"/>
    </location>
</feature>
<dbReference type="EMBL" id="AWQX01000009">
    <property type="protein sequence ID" value="EST36485.1"/>
    <property type="molecule type" value="Genomic_DNA"/>
</dbReference>
<accession>V6KWD6</accession>
<comment type="caution">
    <text evidence="2">The sequence shown here is derived from an EMBL/GenBank/DDBJ whole genome shotgun (WGS) entry which is preliminary data.</text>
</comment>
<name>V6KWD6_STRRC</name>
<keyword evidence="3" id="KW-1185">Reference proteome</keyword>
<protein>
    <submittedName>
        <fullName evidence="2">Uncharacterized protein</fullName>
    </submittedName>
</protein>
<reference evidence="2 3" key="1">
    <citation type="journal article" date="2014" name="Genome Announc.">
        <title>Draft Genome Sequence of Streptomyces roseochromogenes subsp. oscitans DS 12.976, Producer of the Aminocoumarin Antibiotic Clorobiocin.</title>
        <authorList>
            <person name="Ruckert C."/>
            <person name="Kalinowski J."/>
            <person name="Heide L."/>
            <person name="Apel A.K."/>
        </authorList>
    </citation>
    <scope>NUCLEOTIDE SEQUENCE [LARGE SCALE GENOMIC DNA]</scope>
    <source>
        <strain evidence="2 3">DS 12.976</strain>
    </source>
</reference>
<gene>
    <name evidence="2" type="ORF">M878_02015</name>
</gene>
<dbReference type="AlphaFoldDB" id="V6KWD6"/>
<dbReference type="PATRIC" id="fig|1352936.5.peg.448"/>
<proteinExistence type="predicted"/>
<evidence type="ECO:0000256" key="1">
    <source>
        <dbReference type="SAM" id="MobiDB-lite"/>
    </source>
</evidence>
<dbReference type="RefSeq" id="WP_023544436.1">
    <property type="nucleotide sequence ID" value="NZ_CM002285.1"/>
</dbReference>
<dbReference type="Proteomes" id="UP000017984">
    <property type="component" value="Chromosome"/>
</dbReference>
<dbReference type="STRING" id="1352936.M878_02015"/>
<evidence type="ECO:0000313" key="3">
    <source>
        <dbReference type="Proteomes" id="UP000017984"/>
    </source>
</evidence>
<organism evidence="2 3">
    <name type="scientific">Streptomyces roseochromogenus subsp. oscitans DS 12.976</name>
    <dbReference type="NCBI Taxonomy" id="1352936"/>
    <lineage>
        <taxon>Bacteria</taxon>
        <taxon>Bacillati</taxon>
        <taxon>Actinomycetota</taxon>
        <taxon>Actinomycetes</taxon>
        <taxon>Kitasatosporales</taxon>
        <taxon>Streptomycetaceae</taxon>
        <taxon>Streptomyces</taxon>
    </lineage>
</organism>